<gene>
    <name evidence="3" type="ORF">HDA30_000355</name>
</gene>
<feature type="transmembrane region" description="Helical" evidence="2">
    <location>
        <begin position="65"/>
        <end position="85"/>
    </location>
</feature>
<accession>A0A7W7GMI4</accession>
<keyword evidence="2" id="KW-0812">Transmembrane</keyword>
<name>A0A7W7GMI4_9MICC</name>
<evidence type="ECO:0000313" key="4">
    <source>
        <dbReference type="Proteomes" id="UP000540191"/>
    </source>
</evidence>
<feature type="compositionally biased region" description="Basic and acidic residues" evidence="1">
    <location>
        <begin position="1"/>
        <end position="16"/>
    </location>
</feature>
<reference evidence="3 4" key="1">
    <citation type="submission" date="2020-08" db="EMBL/GenBank/DDBJ databases">
        <title>Sequencing the genomes of 1000 actinobacteria strains.</title>
        <authorList>
            <person name="Klenk H.-P."/>
        </authorList>
    </citation>
    <scope>NUCLEOTIDE SEQUENCE [LARGE SCALE GENOMIC DNA]</scope>
    <source>
        <strain evidence="3 4">DSM 23974</strain>
    </source>
</reference>
<keyword evidence="2" id="KW-0472">Membrane</keyword>
<comment type="caution">
    <text evidence="3">The sequence shown here is derived from an EMBL/GenBank/DDBJ whole genome shotgun (WGS) entry which is preliminary data.</text>
</comment>
<protein>
    <recommendedName>
        <fullName evidence="5">Tetratricopeptide repeat protein</fullName>
    </recommendedName>
</protein>
<keyword evidence="2" id="KW-1133">Transmembrane helix</keyword>
<feature type="transmembrane region" description="Helical" evidence="2">
    <location>
        <begin position="35"/>
        <end position="59"/>
    </location>
</feature>
<dbReference type="EMBL" id="JACHNA010000001">
    <property type="protein sequence ID" value="MBB4734847.1"/>
    <property type="molecule type" value="Genomic_DNA"/>
</dbReference>
<feature type="region of interest" description="Disordered" evidence="1">
    <location>
        <begin position="1"/>
        <end position="29"/>
    </location>
</feature>
<dbReference type="AlphaFoldDB" id="A0A7W7GMI4"/>
<evidence type="ECO:0000313" key="3">
    <source>
        <dbReference type="EMBL" id="MBB4734847.1"/>
    </source>
</evidence>
<keyword evidence="4" id="KW-1185">Reference proteome</keyword>
<evidence type="ECO:0008006" key="5">
    <source>
        <dbReference type="Google" id="ProtNLM"/>
    </source>
</evidence>
<organism evidence="3 4">
    <name type="scientific">Micrococcus cohnii</name>
    <dbReference type="NCBI Taxonomy" id="993416"/>
    <lineage>
        <taxon>Bacteria</taxon>
        <taxon>Bacillati</taxon>
        <taxon>Actinomycetota</taxon>
        <taxon>Actinomycetes</taxon>
        <taxon>Micrococcales</taxon>
        <taxon>Micrococcaceae</taxon>
        <taxon>Micrococcus</taxon>
    </lineage>
</organism>
<sequence length="179" mass="19689">MTERHAPLHGPGERPDSVPTDQTAAPRPRPGLSKLAVAAVTALMLFFSVFAVFSAIGFLQAPQPIAKTIGAAVLVIVSVGLWTLWRELRFGLISERMARVLDAEDGLPVDDLPRSPGGRIDRQAADAQFEAYRSEAEARPESWRAWYRLGLAYDASGDRRRGRAAVHRASRLFTAQRRA</sequence>
<dbReference type="Proteomes" id="UP000540191">
    <property type="component" value="Unassembled WGS sequence"/>
</dbReference>
<proteinExistence type="predicted"/>
<evidence type="ECO:0000256" key="2">
    <source>
        <dbReference type="SAM" id="Phobius"/>
    </source>
</evidence>
<evidence type="ECO:0000256" key="1">
    <source>
        <dbReference type="SAM" id="MobiDB-lite"/>
    </source>
</evidence>